<dbReference type="Pfam" id="PF04266">
    <property type="entry name" value="ASCH"/>
    <property type="match status" value="1"/>
</dbReference>
<dbReference type="InterPro" id="IPR009326">
    <property type="entry name" value="DUF984"/>
</dbReference>
<dbReference type="PANTHER" id="PTHR39203:SF1">
    <property type="entry name" value="CYTOPLASMIC PROTEIN"/>
    <property type="match status" value="1"/>
</dbReference>
<dbReference type="Proteomes" id="UP000269374">
    <property type="component" value="Chromosome"/>
</dbReference>
<dbReference type="PANTHER" id="PTHR39203">
    <property type="entry name" value="CYTOPLASMIC PROTEIN-RELATED"/>
    <property type="match status" value="1"/>
</dbReference>
<feature type="domain" description="ASCH" evidence="1">
    <location>
        <begin position="25"/>
        <end position="145"/>
    </location>
</feature>
<dbReference type="Gene3D" id="3.10.400.10">
    <property type="entry name" value="Sulfate adenylyltransferase"/>
    <property type="match status" value="1"/>
</dbReference>
<dbReference type="InterPro" id="IPR007374">
    <property type="entry name" value="ASCH_domain"/>
</dbReference>
<keyword evidence="3" id="KW-1185">Reference proteome</keyword>
<gene>
    <name evidence="2" type="ORF">D7I46_05070</name>
</gene>
<dbReference type="KEGG" id="lact:D7I46_05070"/>
<sequence>MKYEEFIREAQLNPKKFRMAFAFENEFNHKIEDKEAANFNAYLVLKGWKTTTTSSVPDFEAMQPKLAVDGKYDIVLDGEGKPVAAIQFTKIKKLKFLEVPEEFARKDGESDSLEQWRRLIRTMLEEREQYFPEMDIICLEFKKIYPEN</sequence>
<dbReference type="AlphaFoldDB" id="A0A387BHL8"/>
<dbReference type="RefSeq" id="WP_120771905.1">
    <property type="nucleotide sequence ID" value="NZ_CP032627.1"/>
</dbReference>
<dbReference type="SUPFAM" id="SSF88697">
    <property type="entry name" value="PUA domain-like"/>
    <property type="match status" value="1"/>
</dbReference>
<accession>A0A387BHL8</accession>
<protein>
    <submittedName>
        <fullName evidence="2">ASCH domain-containing protein</fullName>
    </submittedName>
</protein>
<dbReference type="InterPro" id="IPR015947">
    <property type="entry name" value="PUA-like_sf"/>
</dbReference>
<evidence type="ECO:0000313" key="3">
    <source>
        <dbReference type="Proteomes" id="UP000269374"/>
    </source>
</evidence>
<evidence type="ECO:0000259" key="1">
    <source>
        <dbReference type="SMART" id="SM01022"/>
    </source>
</evidence>
<proteinExistence type="predicted"/>
<evidence type="ECO:0000313" key="2">
    <source>
        <dbReference type="EMBL" id="AYG00517.1"/>
    </source>
</evidence>
<name>A0A387BHL8_9LACT</name>
<dbReference type="EMBL" id="CP032627">
    <property type="protein sequence ID" value="AYG00517.1"/>
    <property type="molecule type" value="Genomic_DNA"/>
</dbReference>
<reference evidence="2 3" key="1">
    <citation type="submission" date="2018-09" db="EMBL/GenBank/DDBJ databases">
        <title>Genome sequencing of strain 1JSPR-7.</title>
        <authorList>
            <person name="Heo J."/>
            <person name="Kim S.-J."/>
            <person name="Kwon S.-W."/>
        </authorList>
    </citation>
    <scope>NUCLEOTIDE SEQUENCE [LARGE SCALE GENOMIC DNA]</scope>
    <source>
        <strain evidence="2 3">1JSPR-7</strain>
    </source>
</reference>
<organism evidence="2 3">
    <name type="scientific">Lactococcus allomyrinae</name>
    <dbReference type="NCBI Taxonomy" id="2419773"/>
    <lineage>
        <taxon>Bacteria</taxon>
        <taxon>Bacillati</taxon>
        <taxon>Bacillota</taxon>
        <taxon>Bacilli</taxon>
        <taxon>Lactobacillales</taxon>
        <taxon>Streptococcaceae</taxon>
        <taxon>Lactococcus</taxon>
    </lineage>
</organism>
<dbReference type="SMART" id="SM01022">
    <property type="entry name" value="ASCH"/>
    <property type="match status" value="1"/>
</dbReference>
<dbReference type="OrthoDB" id="9807542at2"/>